<feature type="domain" description="ABC transporter" evidence="10">
    <location>
        <begin position="6"/>
        <end position="254"/>
    </location>
</feature>
<keyword evidence="7 11" id="KW-0067">ATP-binding</keyword>
<keyword evidence="9" id="KW-0472">Membrane</keyword>
<dbReference type="Gene3D" id="3.40.50.300">
    <property type="entry name" value="P-loop containing nucleotide triphosphate hydrolases"/>
    <property type="match status" value="1"/>
</dbReference>
<evidence type="ECO:0000259" key="10">
    <source>
        <dbReference type="PROSITE" id="PS50893"/>
    </source>
</evidence>
<evidence type="ECO:0000256" key="5">
    <source>
        <dbReference type="ARBA" id="ARBA00022519"/>
    </source>
</evidence>
<dbReference type="GO" id="GO:0016887">
    <property type="term" value="F:ATP hydrolysis activity"/>
    <property type="evidence" value="ECO:0007669"/>
    <property type="project" value="InterPro"/>
</dbReference>
<evidence type="ECO:0000256" key="2">
    <source>
        <dbReference type="ARBA" id="ARBA00005417"/>
    </source>
</evidence>
<dbReference type="GO" id="GO:0015833">
    <property type="term" value="P:peptide transport"/>
    <property type="evidence" value="ECO:0007669"/>
    <property type="project" value="InterPro"/>
</dbReference>
<gene>
    <name evidence="11" type="ORF">B9N55_09385</name>
</gene>
<evidence type="ECO:0000313" key="12">
    <source>
        <dbReference type="Proteomes" id="UP000215546"/>
    </source>
</evidence>
<dbReference type="InterPro" id="IPR027417">
    <property type="entry name" value="P-loop_NTPase"/>
</dbReference>
<evidence type="ECO:0000256" key="3">
    <source>
        <dbReference type="ARBA" id="ARBA00022448"/>
    </source>
</evidence>
<dbReference type="FunFam" id="3.40.50.300:FF:000016">
    <property type="entry name" value="Oligopeptide ABC transporter ATP-binding component"/>
    <property type="match status" value="1"/>
</dbReference>
<evidence type="ECO:0000256" key="1">
    <source>
        <dbReference type="ARBA" id="ARBA00004202"/>
    </source>
</evidence>
<dbReference type="InterPro" id="IPR017871">
    <property type="entry name" value="ABC_transporter-like_CS"/>
</dbReference>
<protein>
    <submittedName>
        <fullName evidence="11">Dipeptide/oligopeptide/nickel ABC transporter ATP-binding protein</fullName>
    </submittedName>
</protein>
<dbReference type="PROSITE" id="PS00211">
    <property type="entry name" value="ABC_TRANSPORTER_1"/>
    <property type="match status" value="1"/>
</dbReference>
<dbReference type="RefSeq" id="WP_094209121.1">
    <property type="nucleotide sequence ID" value="NZ_NDYE01000022.1"/>
</dbReference>
<evidence type="ECO:0000256" key="7">
    <source>
        <dbReference type="ARBA" id="ARBA00022840"/>
    </source>
</evidence>
<sequence length="319" mass="35948">MKLVEIKNLNVEFPGKEYTTYAVNNVSFDIYENETLGIVGESGSGKSVTAKSILNLLKDKSKYSGEIIYDGVNMLEADEKTLRRIRGDEISMVFQDPMTSVNPLFTIEKQMHRLIKRHRKNLSTKEIRDISIKYLDLVGIPDAKNRIKSYPHEFSGGMKQRVMIAMSLCLEPKLIIADEPTTALDVTIQAQVLTLLNNINENSKQSTLLITHDLGVVANTCDRVVVLYGGKIMEVATTKELFTKGLHPYTKGLLASLPRIGEKERLVPIPGNPPVITEKPKGCPFYDRCSLRQDICKNKELPKKEISPTHRVYCHMIEV</sequence>
<dbReference type="Proteomes" id="UP000215546">
    <property type="component" value="Unassembled WGS sequence"/>
</dbReference>
<evidence type="ECO:0000256" key="4">
    <source>
        <dbReference type="ARBA" id="ARBA00022475"/>
    </source>
</evidence>
<evidence type="ECO:0000256" key="6">
    <source>
        <dbReference type="ARBA" id="ARBA00022741"/>
    </source>
</evidence>
<comment type="subcellular location">
    <subcellularLocation>
        <location evidence="1">Cell membrane</location>
        <topology evidence="1">Peripheral membrane protein</topology>
    </subcellularLocation>
</comment>
<dbReference type="InterPro" id="IPR013563">
    <property type="entry name" value="Oligopep_ABC_C"/>
</dbReference>
<evidence type="ECO:0000256" key="9">
    <source>
        <dbReference type="ARBA" id="ARBA00023136"/>
    </source>
</evidence>
<dbReference type="GO" id="GO:0005886">
    <property type="term" value="C:plasma membrane"/>
    <property type="evidence" value="ECO:0007669"/>
    <property type="project" value="UniProtKB-SubCell"/>
</dbReference>
<keyword evidence="5" id="KW-0997">Cell inner membrane</keyword>
<reference evidence="12" key="1">
    <citation type="submission" date="2017-04" db="EMBL/GenBank/DDBJ databases">
        <title>Finegoldia magna isolated from orthopedic joint implant-associated infections.</title>
        <authorList>
            <person name="Bjorklund S."/>
            <person name="Bruggemann H."/>
            <person name="Jensen A."/>
            <person name="Hellmark B."/>
            <person name="Soderquist B."/>
        </authorList>
    </citation>
    <scope>NUCLEOTIDE SEQUENCE [LARGE SCALE GENOMIC DNA]</scope>
    <source>
        <strain evidence="12">12T273</strain>
    </source>
</reference>
<evidence type="ECO:0000256" key="8">
    <source>
        <dbReference type="ARBA" id="ARBA00022967"/>
    </source>
</evidence>
<keyword evidence="4" id="KW-1003">Cell membrane</keyword>
<dbReference type="Pfam" id="PF08352">
    <property type="entry name" value="oligo_HPY"/>
    <property type="match status" value="1"/>
</dbReference>
<dbReference type="InterPro" id="IPR003593">
    <property type="entry name" value="AAA+_ATPase"/>
</dbReference>
<keyword evidence="8" id="KW-1278">Translocase</keyword>
<keyword evidence="6" id="KW-0547">Nucleotide-binding</keyword>
<name>A0A233VF01_FINMA</name>
<dbReference type="SUPFAM" id="SSF52540">
    <property type="entry name" value="P-loop containing nucleoside triphosphate hydrolases"/>
    <property type="match status" value="1"/>
</dbReference>
<dbReference type="NCBIfam" id="TIGR01727">
    <property type="entry name" value="oligo_HPY"/>
    <property type="match status" value="1"/>
</dbReference>
<dbReference type="InterPro" id="IPR050388">
    <property type="entry name" value="ABC_Ni/Peptide_Import"/>
</dbReference>
<comment type="similarity">
    <text evidence="2">Belongs to the ABC transporter superfamily.</text>
</comment>
<dbReference type="CDD" id="cd03257">
    <property type="entry name" value="ABC_NikE_OppD_transporters"/>
    <property type="match status" value="1"/>
</dbReference>
<dbReference type="SMART" id="SM00382">
    <property type="entry name" value="AAA"/>
    <property type="match status" value="1"/>
</dbReference>
<dbReference type="AlphaFoldDB" id="A0A233VF01"/>
<organism evidence="11 12">
    <name type="scientific">Finegoldia magna</name>
    <name type="common">Peptostreptococcus magnus</name>
    <dbReference type="NCBI Taxonomy" id="1260"/>
    <lineage>
        <taxon>Bacteria</taxon>
        <taxon>Bacillati</taxon>
        <taxon>Bacillota</taxon>
        <taxon>Tissierellia</taxon>
        <taxon>Tissierellales</taxon>
        <taxon>Peptoniphilaceae</taxon>
        <taxon>Finegoldia</taxon>
    </lineage>
</organism>
<dbReference type="PROSITE" id="PS50893">
    <property type="entry name" value="ABC_TRANSPORTER_2"/>
    <property type="match status" value="1"/>
</dbReference>
<dbReference type="PANTHER" id="PTHR43297:SF14">
    <property type="entry name" value="ATPASE AAA-TYPE CORE DOMAIN-CONTAINING PROTEIN"/>
    <property type="match status" value="1"/>
</dbReference>
<dbReference type="GO" id="GO:0005524">
    <property type="term" value="F:ATP binding"/>
    <property type="evidence" value="ECO:0007669"/>
    <property type="project" value="UniProtKB-KW"/>
</dbReference>
<dbReference type="Pfam" id="PF00005">
    <property type="entry name" value="ABC_tran"/>
    <property type="match status" value="1"/>
</dbReference>
<comment type="caution">
    <text evidence="11">The sequence shown here is derived from an EMBL/GenBank/DDBJ whole genome shotgun (WGS) entry which is preliminary data.</text>
</comment>
<dbReference type="InterPro" id="IPR003439">
    <property type="entry name" value="ABC_transporter-like_ATP-bd"/>
</dbReference>
<evidence type="ECO:0000313" key="11">
    <source>
        <dbReference type="EMBL" id="OXZ30953.1"/>
    </source>
</evidence>
<proteinExistence type="inferred from homology"/>
<keyword evidence="3" id="KW-0813">Transport</keyword>
<dbReference type="EMBL" id="NDYE01000022">
    <property type="protein sequence ID" value="OXZ30953.1"/>
    <property type="molecule type" value="Genomic_DNA"/>
</dbReference>
<accession>A0A233VF01</accession>
<dbReference type="PANTHER" id="PTHR43297">
    <property type="entry name" value="OLIGOPEPTIDE TRANSPORT ATP-BINDING PROTEIN APPD"/>
    <property type="match status" value="1"/>
</dbReference>